<dbReference type="EMBL" id="JAFKCV010000007">
    <property type="protein sequence ID" value="MBN7826161.1"/>
    <property type="molecule type" value="Genomic_DNA"/>
</dbReference>
<sequence length="266" mass="28657">MIATYAYAKVDRTAAIKPLADYLGTTLDRQTRLMLFDSPSDLINMIGQGKVDIAVPNLLGYLQAASLDLPVATAAVPDVSPDTGNGYRSVLIASPKVAGQQAWIRDTHELRLALVWRDSTSGGLMPRRYLAELGFNNLASAFARVIYSGSHDQALQAVLTGKTDLAGLASGVYDLALAADSSLTTRVQELWRSPPIPVGPVLCRLATEVCDRVSAALLSKETLPPSVMEGLNRGWPEFGGTTQFKAVDAQTYQPFIELMIKDAHSH</sequence>
<evidence type="ECO:0000313" key="2">
    <source>
        <dbReference type="Proteomes" id="UP000664654"/>
    </source>
</evidence>
<keyword evidence="2" id="KW-1185">Reference proteome</keyword>
<dbReference type="Gene3D" id="3.40.190.10">
    <property type="entry name" value="Periplasmic binding protein-like II"/>
    <property type="match status" value="2"/>
</dbReference>
<dbReference type="PANTHER" id="PTHR35841:SF1">
    <property type="entry name" value="PHOSPHONATES-BINDING PERIPLASMIC PROTEIN"/>
    <property type="match status" value="1"/>
</dbReference>
<dbReference type="PANTHER" id="PTHR35841">
    <property type="entry name" value="PHOSPHONATES-BINDING PERIPLASMIC PROTEIN"/>
    <property type="match status" value="1"/>
</dbReference>
<name>A0A939DQN3_9ALTE</name>
<dbReference type="AlphaFoldDB" id="A0A939DQN3"/>
<accession>A0A939DQN3</accession>
<dbReference type="RefSeq" id="WP_206574277.1">
    <property type="nucleotide sequence ID" value="NZ_JAFKCV010000007.1"/>
</dbReference>
<protein>
    <submittedName>
        <fullName evidence="1">PhnD/SsuA/transferrin family substrate-binding protein</fullName>
    </submittedName>
</protein>
<dbReference type="Proteomes" id="UP000664654">
    <property type="component" value="Unassembled WGS sequence"/>
</dbReference>
<comment type="caution">
    <text evidence="1">The sequence shown here is derived from an EMBL/GenBank/DDBJ whole genome shotgun (WGS) entry which is preliminary data.</text>
</comment>
<dbReference type="Pfam" id="PF12974">
    <property type="entry name" value="Phosphonate-bd"/>
    <property type="match status" value="1"/>
</dbReference>
<gene>
    <name evidence="1" type="ORF">J0A66_13075</name>
</gene>
<reference evidence="1" key="1">
    <citation type="submission" date="2021-03" db="EMBL/GenBank/DDBJ databases">
        <title>novel species isolated from a fishpond in China.</title>
        <authorList>
            <person name="Lu H."/>
            <person name="Cai Z."/>
        </authorList>
    </citation>
    <scope>NUCLEOTIDE SEQUENCE</scope>
    <source>
        <strain evidence="1">JCM 30855</strain>
    </source>
</reference>
<evidence type="ECO:0000313" key="1">
    <source>
        <dbReference type="EMBL" id="MBN7826161.1"/>
    </source>
</evidence>
<dbReference type="SUPFAM" id="SSF53850">
    <property type="entry name" value="Periplasmic binding protein-like II"/>
    <property type="match status" value="1"/>
</dbReference>
<organism evidence="1 2">
    <name type="scientific">Bowmanella dokdonensis</name>
    <dbReference type="NCBI Taxonomy" id="751969"/>
    <lineage>
        <taxon>Bacteria</taxon>
        <taxon>Pseudomonadati</taxon>
        <taxon>Pseudomonadota</taxon>
        <taxon>Gammaproteobacteria</taxon>
        <taxon>Alteromonadales</taxon>
        <taxon>Alteromonadaceae</taxon>
        <taxon>Bowmanella</taxon>
    </lineage>
</organism>
<proteinExistence type="predicted"/>